<dbReference type="eggNOG" id="COG4977">
    <property type="taxonomic scope" value="Bacteria"/>
</dbReference>
<dbReference type="KEGG" id="sli:Slin_2111"/>
<accession>D2QDL6</accession>
<dbReference type="GO" id="GO:0043565">
    <property type="term" value="F:sequence-specific DNA binding"/>
    <property type="evidence" value="ECO:0007669"/>
    <property type="project" value="InterPro"/>
</dbReference>
<dbReference type="STRING" id="504472.Slin_2111"/>
<keyword evidence="6" id="KW-1185">Reference proteome</keyword>
<dbReference type="PROSITE" id="PS01124">
    <property type="entry name" value="HTH_ARAC_FAMILY_2"/>
    <property type="match status" value="1"/>
</dbReference>
<dbReference type="SMART" id="SM00342">
    <property type="entry name" value="HTH_ARAC"/>
    <property type="match status" value="1"/>
</dbReference>
<evidence type="ECO:0000313" key="5">
    <source>
        <dbReference type="EMBL" id="ADB38146.1"/>
    </source>
</evidence>
<organism evidence="5 6">
    <name type="scientific">Spirosoma linguale (strain ATCC 33905 / DSM 74 / LMG 10896 / Claus 1)</name>
    <dbReference type="NCBI Taxonomy" id="504472"/>
    <lineage>
        <taxon>Bacteria</taxon>
        <taxon>Pseudomonadati</taxon>
        <taxon>Bacteroidota</taxon>
        <taxon>Cytophagia</taxon>
        <taxon>Cytophagales</taxon>
        <taxon>Cytophagaceae</taxon>
        <taxon>Spirosoma</taxon>
    </lineage>
</organism>
<dbReference type="Pfam" id="PF12833">
    <property type="entry name" value="HTH_18"/>
    <property type="match status" value="1"/>
</dbReference>
<dbReference type="InterPro" id="IPR009057">
    <property type="entry name" value="Homeodomain-like_sf"/>
</dbReference>
<name>D2QDL6_SPILD</name>
<dbReference type="SUPFAM" id="SSF46689">
    <property type="entry name" value="Homeodomain-like"/>
    <property type="match status" value="1"/>
</dbReference>
<evidence type="ECO:0000259" key="4">
    <source>
        <dbReference type="PROSITE" id="PS01124"/>
    </source>
</evidence>
<dbReference type="InterPro" id="IPR020449">
    <property type="entry name" value="Tscrpt_reg_AraC-type_HTH"/>
</dbReference>
<dbReference type="InterPro" id="IPR018060">
    <property type="entry name" value="HTH_AraC"/>
</dbReference>
<dbReference type="Proteomes" id="UP000002028">
    <property type="component" value="Chromosome"/>
</dbReference>
<sequence length="304" mass="34983">MKDSSHTYHFSSISQLLKHGGHRPPLHPLIALIDYSKTGFDVLKTGEKIILDFYKVSFKKDFKGRVRYGQGSYDFEEGGLAFLKPNQVVFTSDDSSQYEGYALYVHPDFLRGYPLSKSIHRYGFFSYAVNEALFLSAKEKEIVSHLFDAIQSELETNIDAFSQDVLVSQLEVLLNYSHRFYNRQFLTRKAVNHDILSSMDNLLDQYFEERKGHQTGLPSVQYVSLQLDVSARYLSDMLRSLTGQTTQQYIQQAVIERSKDLLSAGPLSIAEIAYQLGFEHPQSFSKLFKRKTNFSPLEFRRSFS</sequence>
<feature type="domain" description="HTH araC/xylS-type" evidence="4">
    <location>
        <begin position="201"/>
        <end position="302"/>
    </location>
</feature>
<reference evidence="5 6" key="1">
    <citation type="journal article" date="2010" name="Stand. Genomic Sci.">
        <title>Complete genome sequence of Spirosoma linguale type strain (1).</title>
        <authorList>
            <person name="Lail K."/>
            <person name="Sikorski J."/>
            <person name="Saunders E."/>
            <person name="Lapidus A."/>
            <person name="Glavina Del Rio T."/>
            <person name="Copeland A."/>
            <person name="Tice H."/>
            <person name="Cheng J.-F."/>
            <person name="Lucas S."/>
            <person name="Nolan M."/>
            <person name="Bruce D."/>
            <person name="Goodwin L."/>
            <person name="Pitluck S."/>
            <person name="Ivanova N."/>
            <person name="Mavromatis K."/>
            <person name="Ovchinnikova G."/>
            <person name="Pati A."/>
            <person name="Chen A."/>
            <person name="Palaniappan K."/>
            <person name="Land M."/>
            <person name="Hauser L."/>
            <person name="Chang Y.-J."/>
            <person name="Jeffries C.D."/>
            <person name="Chain P."/>
            <person name="Brettin T."/>
            <person name="Detter J.C."/>
            <person name="Schuetze A."/>
            <person name="Rohde M."/>
            <person name="Tindall B.J."/>
            <person name="Goeker M."/>
            <person name="Bristow J."/>
            <person name="Eisen J.A."/>
            <person name="Markowitz V."/>
            <person name="Hugenholtz P."/>
            <person name="Kyrpides N.C."/>
            <person name="Klenk H.-P."/>
            <person name="Chen F."/>
        </authorList>
    </citation>
    <scope>NUCLEOTIDE SEQUENCE [LARGE SCALE GENOMIC DNA]</scope>
    <source>
        <strain evidence="6">ATCC 33905 / DSM 74 / LMG 10896 / Claus 1</strain>
    </source>
</reference>
<gene>
    <name evidence="5" type="ordered locus">Slin_2111</name>
</gene>
<evidence type="ECO:0000256" key="2">
    <source>
        <dbReference type="ARBA" id="ARBA00023125"/>
    </source>
</evidence>
<keyword evidence="2" id="KW-0238">DNA-binding</keyword>
<evidence type="ECO:0000256" key="3">
    <source>
        <dbReference type="ARBA" id="ARBA00023163"/>
    </source>
</evidence>
<keyword evidence="3" id="KW-0804">Transcription</keyword>
<dbReference type="Pfam" id="PF02311">
    <property type="entry name" value="AraC_binding"/>
    <property type="match status" value="1"/>
</dbReference>
<keyword evidence="1" id="KW-0805">Transcription regulation</keyword>
<dbReference type="Gene3D" id="1.10.10.60">
    <property type="entry name" value="Homeodomain-like"/>
    <property type="match status" value="1"/>
</dbReference>
<dbReference type="PRINTS" id="PR00032">
    <property type="entry name" value="HTHARAC"/>
</dbReference>
<evidence type="ECO:0000256" key="1">
    <source>
        <dbReference type="ARBA" id="ARBA00023015"/>
    </source>
</evidence>
<dbReference type="AlphaFoldDB" id="D2QDL6"/>
<dbReference type="PANTHER" id="PTHR43280">
    <property type="entry name" value="ARAC-FAMILY TRANSCRIPTIONAL REGULATOR"/>
    <property type="match status" value="1"/>
</dbReference>
<dbReference type="GO" id="GO:0003700">
    <property type="term" value="F:DNA-binding transcription factor activity"/>
    <property type="evidence" value="ECO:0007669"/>
    <property type="project" value="InterPro"/>
</dbReference>
<dbReference type="EMBL" id="CP001769">
    <property type="protein sequence ID" value="ADB38146.1"/>
    <property type="molecule type" value="Genomic_DNA"/>
</dbReference>
<proteinExistence type="predicted"/>
<evidence type="ECO:0000313" key="6">
    <source>
        <dbReference type="Proteomes" id="UP000002028"/>
    </source>
</evidence>
<protein>
    <submittedName>
        <fullName evidence="5">Transcriptional regulator, AraC family</fullName>
    </submittedName>
</protein>
<dbReference type="PANTHER" id="PTHR43280:SF32">
    <property type="entry name" value="TRANSCRIPTIONAL REGULATORY PROTEIN"/>
    <property type="match status" value="1"/>
</dbReference>
<dbReference type="HOGENOM" id="CLU_000445_88_11_10"/>
<dbReference type="InterPro" id="IPR003313">
    <property type="entry name" value="AraC-bd"/>
</dbReference>